<proteinExistence type="predicted"/>
<evidence type="ECO:0000313" key="2">
    <source>
        <dbReference type="Proteomes" id="UP000276215"/>
    </source>
</evidence>
<dbReference type="EMBL" id="ML120372">
    <property type="protein sequence ID" value="RPB01508.1"/>
    <property type="molecule type" value="Genomic_DNA"/>
</dbReference>
<evidence type="ECO:0000313" key="1">
    <source>
        <dbReference type="EMBL" id="RPB01508.1"/>
    </source>
</evidence>
<keyword evidence="2" id="KW-1185">Reference proteome</keyword>
<dbReference type="AlphaFoldDB" id="A0A3N4JWC8"/>
<dbReference type="OrthoDB" id="5427804at2759"/>
<accession>A0A3N4JWC8</accession>
<gene>
    <name evidence="1" type="ORF">L873DRAFT_1887947</name>
</gene>
<name>A0A3N4JWC8_9PEZI</name>
<protein>
    <submittedName>
        <fullName evidence="1">Uncharacterized protein</fullName>
    </submittedName>
</protein>
<organism evidence="1 2">
    <name type="scientific">Choiromyces venosus 120613-1</name>
    <dbReference type="NCBI Taxonomy" id="1336337"/>
    <lineage>
        <taxon>Eukaryota</taxon>
        <taxon>Fungi</taxon>
        <taxon>Dikarya</taxon>
        <taxon>Ascomycota</taxon>
        <taxon>Pezizomycotina</taxon>
        <taxon>Pezizomycetes</taxon>
        <taxon>Pezizales</taxon>
        <taxon>Tuberaceae</taxon>
        <taxon>Choiromyces</taxon>
    </lineage>
</organism>
<reference evidence="1 2" key="1">
    <citation type="journal article" date="2018" name="Nat. Ecol. Evol.">
        <title>Pezizomycetes genomes reveal the molecular basis of ectomycorrhizal truffle lifestyle.</title>
        <authorList>
            <person name="Murat C."/>
            <person name="Payen T."/>
            <person name="Noel B."/>
            <person name="Kuo A."/>
            <person name="Morin E."/>
            <person name="Chen J."/>
            <person name="Kohler A."/>
            <person name="Krizsan K."/>
            <person name="Balestrini R."/>
            <person name="Da Silva C."/>
            <person name="Montanini B."/>
            <person name="Hainaut M."/>
            <person name="Levati E."/>
            <person name="Barry K.W."/>
            <person name="Belfiori B."/>
            <person name="Cichocki N."/>
            <person name="Clum A."/>
            <person name="Dockter R.B."/>
            <person name="Fauchery L."/>
            <person name="Guy J."/>
            <person name="Iotti M."/>
            <person name="Le Tacon F."/>
            <person name="Lindquist E.A."/>
            <person name="Lipzen A."/>
            <person name="Malagnac F."/>
            <person name="Mello A."/>
            <person name="Molinier V."/>
            <person name="Miyauchi S."/>
            <person name="Poulain J."/>
            <person name="Riccioni C."/>
            <person name="Rubini A."/>
            <person name="Sitrit Y."/>
            <person name="Splivallo R."/>
            <person name="Traeger S."/>
            <person name="Wang M."/>
            <person name="Zifcakova L."/>
            <person name="Wipf D."/>
            <person name="Zambonelli A."/>
            <person name="Paolocci F."/>
            <person name="Nowrousian M."/>
            <person name="Ottonello S."/>
            <person name="Baldrian P."/>
            <person name="Spatafora J.W."/>
            <person name="Henrissat B."/>
            <person name="Nagy L.G."/>
            <person name="Aury J.M."/>
            <person name="Wincker P."/>
            <person name="Grigoriev I.V."/>
            <person name="Bonfante P."/>
            <person name="Martin F.M."/>
        </authorList>
    </citation>
    <scope>NUCLEOTIDE SEQUENCE [LARGE SCALE GENOMIC DNA]</scope>
    <source>
        <strain evidence="1 2">120613-1</strain>
    </source>
</reference>
<dbReference type="Proteomes" id="UP000276215">
    <property type="component" value="Unassembled WGS sequence"/>
</dbReference>
<sequence>MTWRCAWLAIEMEVFQVFIAKREDGRFVRRGWFRCTATMLFKKYYSSMDTHLFVFSAG</sequence>